<dbReference type="AlphaFoldDB" id="N9FC29"/>
<proteinExistence type="predicted"/>
<dbReference type="HOGENOM" id="CLU_173025_0_0_6"/>
<name>N9FC29_9GAMM</name>
<evidence type="ECO:0000313" key="2">
    <source>
        <dbReference type="Proteomes" id="UP000018417"/>
    </source>
</evidence>
<accession>N9FC29</accession>
<gene>
    <name evidence="1" type="ORF">F934_01592</name>
</gene>
<reference evidence="1 2" key="1">
    <citation type="submission" date="2013-02" db="EMBL/GenBank/DDBJ databases">
        <title>The Genome Sequence of Acinetobacter beijerinckii ANC 3835.</title>
        <authorList>
            <consortium name="The Broad Institute Genome Sequencing Platform"/>
            <consortium name="The Broad Institute Genome Sequencing Center for Infectious Disease"/>
            <person name="Cerqueira G."/>
            <person name="Feldgarden M."/>
            <person name="Courvalin P."/>
            <person name="Perichon B."/>
            <person name="Grillot-Courvalin C."/>
            <person name="Clermont D."/>
            <person name="Rocha E."/>
            <person name="Yoon E.-J."/>
            <person name="Nemec A."/>
            <person name="Walker B."/>
            <person name="Young S.K."/>
            <person name="Zeng Q."/>
            <person name="Gargeya S."/>
            <person name="Fitzgerald M."/>
            <person name="Haas B."/>
            <person name="Abouelleil A."/>
            <person name="Alvarado L."/>
            <person name="Arachchi H.M."/>
            <person name="Berlin A.M."/>
            <person name="Chapman S.B."/>
            <person name="Dewar J."/>
            <person name="Goldberg J."/>
            <person name="Griggs A."/>
            <person name="Gujja S."/>
            <person name="Hansen M."/>
            <person name="Howarth C."/>
            <person name="Imamovic A."/>
            <person name="Larimer J."/>
            <person name="McCowan C."/>
            <person name="Murphy C."/>
            <person name="Neiman D."/>
            <person name="Pearson M."/>
            <person name="Priest M."/>
            <person name="Roberts A."/>
            <person name="Saif S."/>
            <person name="Shea T."/>
            <person name="Sisk P."/>
            <person name="Sykes S."/>
            <person name="Wortman J."/>
            <person name="Nusbaum C."/>
            <person name="Birren B."/>
        </authorList>
    </citation>
    <scope>NUCLEOTIDE SEQUENCE [LARGE SCALE GENOMIC DNA]</scope>
    <source>
        <strain evidence="1 2">ANC 3835</strain>
    </source>
</reference>
<dbReference type="EMBL" id="APQK01000012">
    <property type="protein sequence ID" value="ENW04860.1"/>
    <property type="molecule type" value="Genomic_DNA"/>
</dbReference>
<comment type="caution">
    <text evidence="1">The sequence shown here is derived from an EMBL/GenBank/DDBJ whole genome shotgun (WGS) entry which is preliminary data.</text>
</comment>
<dbReference type="Proteomes" id="UP000018417">
    <property type="component" value="Unassembled WGS sequence"/>
</dbReference>
<sequence length="73" mass="8978">MWWENKEDLDIYKNDIMDILGRGLIRPIKTDLEHTLFYKLCDYSIKLMIDDNYSSYLFYQGKKYLHKGIKYYP</sequence>
<organism evidence="1 2">
    <name type="scientific">Acinetobacter beijerinckii ANC 3835</name>
    <dbReference type="NCBI Taxonomy" id="1217649"/>
    <lineage>
        <taxon>Bacteria</taxon>
        <taxon>Pseudomonadati</taxon>
        <taxon>Pseudomonadota</taxon>
        <taxon>Gammaproteobacteria</taxon>
        <taxon>Moraxellales</taxon>
        <taxon>Moraxellaceae</taxon>
        <taxon>Acinetobacter</taxon>
    </lineage>
</organism>
<protein>
    <submittedName>
        <fullName evidence="1">Uncharacterized protein</fullName>
    </submittedName>
</protein>
<evidence type="ECO:0000313" key="1">
    <source>
        <dbReference type="EMBL" id="ENW04860.1"/>
    </source>
</evidence>